<accession>A0A9P7EF08</accession>
<dbReference type="OrthoDB" id="2644149at2759"/>
<dbReference type="RefSeq" id="XP_041195364.1">
    <property type="nucleotide sequence ID" value="XM_041332670.1"/>
</dbReference>
<dbReference type="AlphaFoldDB" id="A0A9P7EF08"/>
<evidence type="ECO:0000313" key="1">
    <source>
        <dbReference type="EMBL" id="KAG1819829.1"/>
    </source>
</evidence>
<keyword evidence="2" id="KW-1185">Reference proteome</keyword>
<evidence type="ECO:0000313" key="2">
    <source>
        <dbReference type="Proteomes" id="UP000807769"/>
    </source>
</evidence>
<reference evidence="1" key="1">
    <citation type="journal article" date="2020" name="New Phytol.">
        <title>Comparative genomics reveals dynamic genome evolution in host specialist ectomycorrhizal fungi.</title>
        <authorList>
            <person name="Lofgren L.A."/>
            <person name="Nguyen N.H."/>
            <person name="Vilgalys R."/>
            <person name="Ruytinx J."/>
            <person name="Liao H.L."/>
            <person name="Branco S."/>
            <person name="Kuo A."/>
            <person name="LaButti K."/>
            <person name="Lipzen A."/>
            <person name="Andreopoulos W."/>
            <person name="Pangilinan J."/>
            <person name="Riley R."/>
            <person name="Hundley H."/>
            <person name="Na H."/>
            <person name="Barry K."/>
            <person name="Grigoriev I.V."/>
            <person name="Stajich J.E."/>
            <person name="Kennedy P.G."/>
        </authorList>
    </citation>
    <scope>NUCLEOTIDE SEQUENCE</scope>
    <source>
        <strain evidence="1">MN1</strain>
    </source>
</reference>
<dbReference type="Proteomes" id="UP000807769">
    <property type="component" value="Unassembled WGS sequence"/>
</dbReference>
<dbReference type="GeneID" id="64626687"/>
<comment type="caution">
    <text evidence="1">The sequence shown here is derived from an EMBL/GenBank/DDBJ whole genome shotgun (WGS) entry which is preliminary data.</text>
</comment>
<name>A0A9P7EF08_9AGAM</name>
<proteinExistence type="predicted"/>
<organism evidence="1 2">
    <name type="scientific">Suillus subaureus</name>
    <dbReference type="NCBI Taxonomy" id="48587"/>
    <lineage>
        <taxon>Eukaryota</taxon>
        <taxon>Fungi</taxon>
        <taxon>Dikarya</taxon>
        <taxon>Basidiomycota</taxon>
        <taxon>Agaricomycotina</taxon>
        <taxon>Agaricomycetes</taxon>
        <taxon>Agaricomycetidae</taxon>
        <taxon>Boletales</taxon>
        <taxon>Suillineae</taxon>
        <taxon>Suillaceae</taxon>
        <taxon>Suillus</taxon>
    </lineage>
</organism>
<gene>
    <name evidence="1" type="ORF">BJ212DRAFT_1298236</name>
</gene>
<dbReference type="EMBL" id="JABBWG010000009">
    <property type="protein sequence ID" value="KAG1819829.1"/>
    <property type="molecule type" value="Genomic_DNA"/>
</dbReference>
<protein>
    <submittedName>
        <fullName evidence="1">Uncharacterized protein</fullName>
    </submittedName>
</protein>
<sequence>MLNLTKQGISTDHENFGSFFFIMDNLKSKTTELVVALTRRVGEIMGNSSELGVLQDGRVETELLHKARMRIAVQLWQCLESLADNLTFNDGSISEYEITQATLTIAHAMVNPNRLKKFFPEVALSKISVPTTVIDRYRKFLVVYLPNILTPSCLEHVNHITVGLRDTLLKSLTNKDTWRDEGYMVPDGGGEFGAGRITVVPAYFMQRQEILSGKVQQWMAALTTSGVLWNAITAVVAPDLFQASISAFSEVIKEV</sequence>